<dbReference type="PROSITE" id="PS50132">
    <property type="entry name" value="RGS"/>
    <property type="match status" value="1"/>
</dbReference>
<gene>
    <name evidence="3" type="ORF">FB192DRAFT_1366910</name>
</gene>
<dbReference type="CDD" id="cd07440">
    <property type="entry name" value="RGS"/>
    <property type="match status" value="1"/>
</dbReference>
<dbReference type="PANTHER" id="PTHR10845">
    <property type="entry name" value="REGULATOR OF G PROTEIN SIGNALING"/>
    <property type="match status" value="1"/>
</dbReference>
<dbReference type="EMBL" id="JAAECE010000003">
    <property type="protein sequence ID" value="KAF1803185.1"/>
    <property type="molecule type" value="Genomic_DNA"/>
</dbReference>
<dbReference type="InterPro" id="IPR016137">
    <property type="entry name" value="RGS"/>
</dbReference>
<dbReference type="SMART" id="SM00315">
    <property type="entry name" value="RGS"/>
    <property type="match status" value="1"/>
</dbReference>
<dbReference type="PANTHER" id="PTHR10845:SF192">
    <property type="entry name" value="DOUBLE HIT, ISOFORM B"/>
    <property type="match status" value="1"/>
</dbReference>
<feature type="region of interest" description="Disordered" evidence="1">
    <location>
        <begin position="359"/>
        <end position="387"/>
    </location>
</feature>
<dbReference type="InterPro" id="IPR044926">
    <property type="entry name" value="RGS_subdomain_2"/>
</dbReference>
<evidence type="ECO:0000259" key="2">
    <source>
        <dbReference type="PROSITE" id="PS50132"/>
    </source>
</evidence>
<protein>
    <submittedName>
        <fullName evidence="3">RGS domain-containing protein</fullName>
    </submittedName>
</protein>
<dbReference type="SUPFAM" id="SSF48097">
    <property type="entry name" value="Regulator of G-protein signaling, RGS"/>
    <property type="match status" value="1"/>
</dbReference>
<dbReference type="Pfam" id="PF00615">
    <property type="entry name" value="RGS"/>
    <property type="match status" value="1"/>
</dbReference>
<evidence type="ECO:0000313" key="4">
    <source>
        <dbReference type="Proteomes" id="UP000469890"/>
    </source>
</evidence>
<dbReference type="Gene3D" id="1.10.167.10">
    <property type="entry name" value="Regulator of G-protein Signalling 4, domain 2"/>
    <property type="match status" value="1"/>
</dbReference>
<comment type="caution">
    <text evidence="3">The sequence shown here is derived from an EMBL/GenBank/DDBJ whole genome shotgun (WGS) entry which is preliminary data.</text>
</comment>
<name>A0A8H4BJ19_MUCCL</name>
<dbReference type="InterPro" id="IPR036305">
    <property type="entry name" value="RGS_sf"/>
</dbReference>
<evidence type="ECO:0000256" key="1">
    <source>
        <dbReference type="SAM" id="MobiDB-lite"/>
    </source>
</evidence>
<feature type="compositionally biased region" description="Low complexity" evidence="1">
    <location>
        <begin position="359"/>
        <end position="384"/>
    </location>
</feature>
<reference evidence="3 4" key="1">
    <citation type="submission" date="2019-09" db="EMBL/GenBank/DDBJ databases">
        <authorList>
            <consortium name="DOE Joint Genome Institute"/>
            <person name="Mondo S.J."/>
            <person name="Navarro-Mendoza M.I."/>
            <person name="Perez-Arques C."/>
            <person name="Panchal S."/>
            <person name="Nicolas F.E."/>
            <person name="Ganguly P."/>
            <person name="Pangilinan J."/>
            <person name="Grigoriev I."/>
            <person name="Heitman J."/>
            <person name="Sanya K."/>
            <person name="Garre V."/>
        </authorList>
    </citation>
    <scope>NUCLEOTIDE SEQUENCE [LARGE SCALE GENOMIC DNA]</scope>
    <source>
        <strain evidence="3 4">MU402</strain>
    </source>
</reference>
<proteinExistence type="predicted"/>
<dbReference type="AlphaFoldDB" id="A0A8H4BJ19"/>
<feature type="domain" description="RGS" evidence="2">
    <location>
        <begin position="181"/>
        <end position="285"/>
    </location>
</feature>
<accession>A0A8H4BJ19</accession>
<organism evidence="3 4">
    <name type="scientific">Mucor circinelloides f. lusitanicus</name>
    <name type="common">Mucor racemosus var. lusitanicus</name>
    <dbReference type="NCBI Taxonomy" id="29924"/>
    <lineage>
        <taxon>Eukaryota</taxon>
        <taxon>Fungi</taxon>
        <taxon>Fungi incertae sedis</taxon>
        <taxon>Mucoromycota</taxon>
        <taxon>Mucoromycotina</taxon>
        <taxon>Mucoromycetes</taxon>
        <taxon>Mucorales</taxon>
        <taxon>Mucorineae</taxon>
        <taxon>Mucoraceae</taxon>
        <taxon>Mucor</taxon>
    </lineage>
</organism>
<sequence length="405" mass="46234">MSAATLHQQHEPSFSNRCCERTIPAASIGEAVTTATLADCCTSLKDNKTVLAEDSDLKLLNGNNSLSSSGNNNSNYDLSYYFDQSMSTSTTTTTTNSSDDFPNVIYKRGRSLSIGSIISVSQQQQQQQQSIPLPQPFVILSDENKAQIYKKKNDKSNKKAFQFFGEQVKLEISAKEIRREGLRALLHSTVPLAYFLYHLLNEYSSENLFFYLAVDNYEHFNFSSYNERYQVANKIYKTYLTRHSDVEVNLEDRIYRQVTNALNSQYTTTGKEFEAAKRHVFSLLNVSYHQFRTSPVWDIMESKCSDLKSYNRSRSQALVVNLLLSQIKRRNRDSATFKLVHSFCRIYLPFGYDHRLSEEPASTTASSSSTTNRRSRSKSMSNSSETKKTNGFIASKFDIFKISRK</sequence>
<evidence type="ECO:0000313" key="3">
    <source>
        <dbReference type="EMBL" id="KAF1803185.1"/>
    </source>
</evidence>
<dbReference type="Proteomes" id="UP000469890">
    <property type="component" value="Unassembled WGS sequence"/>
</dbReference>